<dbReference type="EMBL" id="JAENHM010000017">
    <property type="protein sequence ID" value="MBK1836732.1"/>
    <property type="molecule type" value="Genomic_DNA"/>
</dbReference>
<evidence type="ECO:0000259" key="1">
    <source>
        <dbReference type="SMART" id="SM00235"/>
    </source>
</evidence>
<organism evidence="2 3">
    <name type="scientific">Azospirillum endophyticum</name>
    <dbReference type="NCBI Taxonomy" id="2800326"/>
    <lineage>
        <taxon>Bacteria</taxon>
        <taxon>Pseudomonadati</taxon>
        <taxon>Pseudomonadota</taxon>
        <taxon>Alphaproteobacteria</taxon>
        <taxon>Rhodospirillales</taxon>
        <taxon>Azospirillaceae</taxon>
        <taxon>Azospirillum</taxon>
    </lineage>
</organism>
<feature type="domain" description="Peptidase metallopeptidase" evidence="1">
    <location>
        <begin position="47"/>
        <end position="200"/>
    </location>
</feature>
<sequence length="505" mass="53603">MAVDYSIQVNSLIVGNDVRWTNFRNYPLNTNYVRPLGSPTVVTYSFDQTLPSHMPQAASATSRPLTDTERAAVRTAATIWDNASGVIMMEVGSGSGQIQIGAYDFRATGSDGLSGYASYPGYDAGGDVYFNTRSEINVGLALHELGHALGLKHPFEPLRTGVTLPAGEDRTSNTVMSYTGGFQSQIGPYDTAAIRYLYGPDVPADRAFPAGYTAQSYLAANPDLLRAFGADPGAANYHYLVAGIWEGRSARFDALEYIASNTDLVRAFGADEAAGTDHYVHSGFREGRSTAGFNPDAYLASHGDLEAAFGRDEAAATRHFVTTGLAEGRSVTFDTYGYLASNLDLLFAFGRDVKAGARHYLDHGRAEGRKTTGFDVQSYLAANADLRAAFGTDTAAATKHYVEYGAREGRPTFVFPTISRPPVTLAAANQLQGGGSQTGIPGFANLADARLEDALPRFSTPETGSSSMVDQREMAAPASGAGLGFAGRDNASLAIGLYSPGATWP</sequence>
<protein>
    <recommendedName>
        <fullName evidence="1">Peptidase metallopeptidase domain-containing protein</fullName>
    </recommendedName>
</protein>
<dbReference type="SUPFAM" id="SSF55486">
    <property type="entry name" value="Metalloproteases ('zincins'), catalytic domain"/>
    <property type="match status" value="1"/>
</dbReference>
<keyword evidence="3" id="KW-1185">Reference proteome</keyword>
<dbReference type="InterPro" id="IPR006026">
    <property type="entry name" value="Peptidase_Metallo"/>
</dbReference>
<accession>A0ABS1F060</accession>
<evidence type="ECO:0000313" key="2">
    <source>
        <dbReference type="EMBL" id="MBK1836732.1"/>
    </source>
</evidence>
<gene>
    <name evidence="2" type="ORF">JHL17_04840</name>
</gene>
<comment type="caution">
    <text evidence="2">The sequence shown here is derived from an EMBL/GenBank/DDBJ whole genome shotgun (WGS) entry which is preliminary data.</text>
</comment>
<dbReference type="InterPro" id="IPR024079">
    <property type="entry name" value="MetalloPept_cat_dom_sf"/>
</dbReference>
<name>A0ABS1F060_9PROT</name>
<dbReference type="SMART" id="SM00235">
    <property type="entry name" value="ZnMc"/>
    <property type="match status" value="1"/>
</dbReference>
<reference evidence="3" key="1">
    <citation type="submission" date="2021-01" db="EMBL/GenBank/DDBJ databases">
        <title>Genome public.</title>
        <authorList>
            <person name="Liu C."/>
            <person name="Sun Q."/>
        </authorList>
    </citation>
    <scope>NUCLEOTIDE SEQUENCE [LARGE SCALE GENOMIC DNA]</scope>
    <source>
        <strain evidence="3">YIM B02556</strain>
    </source>
</reference>
<evidence type="ECO:0000313" key="3">
    <source>
        <dbReference type="Proteomes" id="UP000652760"/>
    </source>
</evidence>
<proteinExistence type="predicted"/>
<dbReference type="RefSeq" id="WP_200190922.1">
    <property type="nucleotide sequence ID" value="NZ_JAENHM010000017.1"/>
</dbReference>
<dbReference type="Gene3D" id="3.40.390.10">
    <property type="entry name" value="Collagenase (Catalytic Domain)"/>
    <property type="match status" value="1"/>
</dbReference>
<dbReference type="Proteomes" id="UP000652760">
    <property type="component" value="Unassembled WGS sequence"/>
</dbReference>